<dbReference type="RefSeq" id="WP_089686630.1">
    <property type="nucleotide sequence ID" value="NZ_FNFO01000011.1"/>
</dbReference>
<dbReference type="Proteomes" id="UP000198510">
    <property type="component" value="Unassembled WGS sequence"/>
</dbReference>
<gene>
    <name evidence="2" type="ORF">SAMN05421823_11196</name>
</gene>
<organism evidence="2 3">
    <name type="scientific">Catalinimonas alkaloidigena</name>
    <dbReference type="NCBI Taxonomy" id="1075417"/>
    <lineage>
        <taxon>Bacteria</taxon>
        <taxon>Pseudomonadati</taxon>
        <taxon>Bacteroidota</taxon>
        <taxon>Cytophagia</taxon>
        <taxon>Cytophagales</taxon>
        <taxon>Catalimonadaceae</taxon>
        <taxon>Catalinimonas</taxon>
    </lineage>
</organism>
<evidence type="ECO:0000313" key="2">
    <source>
        <dbReference type="EMBL" id="SDM20378.1"/>
    </source>
</evidence>
<evidence type="ECO:0000256" key="1">
    <source>
        <dbReference type="SAM" id="SignalP"/>
    </source>
</evidence>
<name>A0A1G9RAX2_9BACT</name>
<dbReference type="EMBL" id="FNFO01000011">
    <property type="protein sequence ID" value="SDM20378.1"/>
    <property type="molecule type" value="Genomic_DNA"/>
</dbReference>
<reference evidence="2 3" key="1">
    <citation type="submission" date="2016-10" db="EMBL/GenBank/DDBJ databases">
        <authorList>
            <person name="de Groot N.N."/>
        </authorList>
    </citation>
    <scope>NUCLEOTIDE SEQUENCE [LARGE SCALE GENOMIC DNA]</scope>
    <source>
        <strain evidence="2 3">DSM 25186</strain>
    </source>
</reference>
<keyword evidence="1" id="KW-0732">Signal</keyword>
<dbReference type="STRING" id="1075417.SAMN05421823_11196"/>
<dbReference type="AlphaFoldDB" id="A0A1G9RAX2"/>
<proteinExistence type="predicted"/>
<keyword evidence="3" id="KW-1185">Reference proteome</keyword>
<evidence type="ECO:0008006" key="4">
    <source>
        <dbReference type="Google" id="ProtNLM"/>
    </source>
</evidence>
<protein>
    <recommendedName>
        <fullName evidence="4">DUF3575 domain-containing protein</fullName>
    </recommendedName>
</protein>
<sequence length="218" mass="24723">MKYLFGLLLGLAAHAAWAQPLSTRHFSLSLVPQLMVIKGLRVDAEYRPPLSRHAVVLSPRYYLGERHKREFNVGLNPDTQVQGAGFEIMHKIHNQAADYNTSNYYFAYGLGYHRYHLTYEDYVLVPYAEEDGLEFEQLVPGVRTSTMRSWQGTALVGATYFLFDGFILMDFYLGASLKMPRLAGAPPRSATLFDQFGWDYGYRGPTLVCGFKIGALLF</sequence>
<accession>A0A1G9RAX2</accession>
<feature type="signal peptide" evidence="1">
    <location>
        <begin position="1"/>
        <end position="18"/>
    </location>
</feature>
<evidence type="ECO:0000313" key="3">
    <source>
        <dbReference type="Proteomes" id="UP000198510"/>
    </source>
</evidence>
<feature type="chain" id="PRO_5011518326" description="DUF3575 domain-containing protein" evidence="1">
    <location>
        <begin position="19"/>
        <end position="218"/>
    </location>
</feature>